<accession>A0ABX7BCU6</accession>
<dbReference type="PANTHER" id="PTHR12901:SF10">
    <property type="entry name" value="COENZYME Q-BINDING PROTEIN COQ10, MITOCHONDRIAL"/>
    <property type="match status" value="1"/>
</dbReference>
<evidence type="ECO:0000256" key="1">
    <source>
        <dbReference type="ARBA" id="ARBA00008918"/>
    </source>
</evidence>
<sequence>MPTHAEKRVLPYKPEQMYDLVADIERYPEFLPWCLAARIRKREGDVIYADLIIGFKMIRERFTSRVTLSPPDRIDVSYTEGPFSYLNNHWIFLPTEDGGCLIDFYVDFEFRSKMLQKIIGVLFNEAVRRMVAAFESRARQLYGDGTTTAGTTTSTPA</sequence>
<proteinExistence type="inferred from homology"/>
<protein>
    <submittedName>
        <fullName evidence="3">Type II toxin-antitoxin system RatA family toxin</fullName>
    </submittedName>
</protein>
<dbReference type="InterPro" id="IPR005031">
    <property type="entry name" value="COQ10_START"/>
</dbReference>
<name>A0ABX7BCU6_9PROT</name>
<organism evidence="3 4">
    <name type="scientific">Skermanella cutis</name>
    <dbReference type="NCBI Taxonomy" id="2775420"/>
    <lineage>
        <taxon>Bacteria</taxon>
        <taxon>Pseudomonadati</taxon>
        <taxon>Pseudomonadota</taxon>
        <taxon>Alphaproteobacteria</taxon>
        <taxon>Rhodospirillales</taxon>
        <taxon>Azospirillaceae</taxon>
        <taxon>Skermanella</taxon>
    </lineage>
</organism>
<evidence type="ECO:0000313" key="4">
    <source>
        <dbReference type="Proteomes" id="UP000595197"/>
    </source>
</evidence>
<feature type="domain" description="Coenzyme Q-binding protein COQ10 START" evidence="2">
    <location>
        <begin position="10"/>
        <end position="135"/>
    </location>
</feature>
<keyword evidence="4" id="KW-1185">Reference proteome</keyword>
<dbReference type="InterPro" id="IPR044996">
    <property type="entry name" value="COQ10-like"/>
</dbReference>
<comment type="similarity">
    <text evidence="1">Belongs to the ribosome association toxin RatA family.</text>
</comment>
<evidence type="ECO:0000313" key="3">
    <source>
        <dbReference type="EMBL" id="QQP91969.1"/>
    </source>
</evidence>
<evidence type="ECO:0000259" key="2">
    <source>
        <dbReference type="Pfam" id="PF03364"/>
    </source>
</evidence>
<dbReference type="CDD" id="cd07813">
    <property type="entry name" value="COQ10p_like"/>
    <property type="match status" value="1"/>
</dbReference>
<reference evidence="3" key="1">
    <citation type="submission" date="2021-02" db="EMBL/GenBank/DDBJ databases">
        <title>Skermanella TT6 skin isolate.</title>
        <authorList>
            <person name="Lee K."/>
            <person name="Ganzorig M."/>
        </authorList>
    </citation>
    <scope>NUCLEOTIDE SEQUENCE</scope>
    <source>
        <strain evidence="3">TT6</strain>
    </source>
</reference>
<dbReference type="InterPro" id="IPR023393">
    <property type="entry name" value="START-like_dom_sf"/>
</dbReference>
<dbReference type="PANTHER" id="PTHR12901">
    <property type="entry name" value="SPERM PROTEIN HOMOLOG"/>
    <property type="match status" value="1"/>
</dbReference>
<dbReference type="RefSeq" id="WP_201080436.1">
    <property type="nucleotide sequence ID" value="NZ_CP067420.1"/>
</dbReference>
<dbReference type="SUPFAM" id="SSF55961">
    <property type="entry name" value="Bet v1-like"/>
    <property type="match status" value="1"/>
</dbReference>
<dbReference type="Pfam" id="PF03364">
    <property type="entry name" value="Polyketide_cyc"/>
    <property type="match status" value="1"/>
</dbReference>
<dbReference type="EMBL" id="CP067420">
    <property type="protein sequence ID" value="QQP91969.1"/>
    <property type="molecule type" value="Genomic_DNA"/>
</dbReference>
<dbReference type="Gene3D" id="3.30.530.20">
    <property type="match status" value="1"/>
</dbReference>
<gene>
    <name evidence="3" type="ORF">IGS68_12510</name>
</gene>
<dbReference type="Proteomes" id="UP000595197">
    <property type="component" value="Chromosome"/>
</dbReference>